<accession>A0A2U3AMG8</accession>
<dbReference type="OrthoDB" id="2388036at2"/>
<gene>
    <name evidence="3" type="ORF">DEX24_07320</name>
</gene>
<dbReference type="Pfam" id="PF09648">
    <property type="entry name" value="YycI"/>
    <property type="match status" value="1"/>
</dbReference>
<organism evidence="3 4">
    <name type="scientific">Kurthia sibirica</name>
    <dbReference type="NCBI Taxonomy" id="202750"/>
    <lineage>
        <taxon>Bacteria</taxon>
        <taxon>Bacillati</taxon>
        <taxon>Bacillota</taxon>
        <taxon>Bacilli</taxon>
        <taxon>Bacillales</taxon>
        <taxon>Caryophanaceae</taxon>
        <taxon>Kurthia</taxon>
    </lineage>
</organism>
<reference evidence="3 4" key="1">
    <citation type="submission" date="2018-05" db="EMBL/GenBank/DDBJ databases">
        <title>Kurthia sibirica genome sequence.</title>
        <authorList>
            <person name="Maclea K.S."/>
            <person name="Goen A.E."/>
        </authorList>
    </citation>
    <scope>NUCLEOTIDE SEQUENCE [LARGE SCALE GENOMIC DNA]</scope>
    <source>
        <strain evidence="3 4">ATCC 49154</strain>
    </source>
</reference>
<name>A0A2U3AMG8_9BACL</name>
<comment type="caution">
    <text evidence="3">The sequence shown here is derived from an EMBL/GenBank/DDBJ whole genome shotgun (WGS) entry which is preliminary data.</text>
</comment>
<dbReference type="GO" id="GO:0016020">
    <property type="term" value="C:membrane"/>
    <property type="evidence" value="ECO:0007669"/>
    <property type="project" value="InterPro"/>
</dbReference>
<feature type="transmembrane region" description="Helical" evidence="1">
    <location>
        <begin position="7"/>
        <end position="25"/>
    </location>
</feature>
<dbReference type="InterPro" id="IPR018604">
    <property type="entry name" value="YycI-like"/>
</dbReference>
<evidence type="ECO:0000259" key="2">
    <source>
        <dbReference type="Pfam" id="PF09648"/>
    </source>
</evidence>
<dbReference type="Gene3D" id="2.40.128.690">
    <property type="entry name" value="YycH protein, domain 3-like"/>
    <property type="match status" value="1"/>
</dbReference>
<evidence type="ECO:0000313" key="3">
    <source>
        <dbReference type="EMBL" id="PWI25712.1"/>
    </source>
</evidence>
<dbReference type="Proteomes" id="UP000245938">
    <property type="component" value="Unassembled WGS sequence"/>
</dbReference>
<dbReference type="EMBL" id="QFVR01000007">
    <property type="protein sequence ID" value="PWI25712.1"/>
    <property type="molecule type" value="Genomic_DNA"/>
</dbReference>
<evidence type="ECO:0000256" key="1">
    <source>
        <dbReference type="SAM" id="Phobius"/>
    </source>
</evidence>
<keyword evidence="1" id="KW-0472">Membrane</keyword>
<keyword evidence="1" id="KW-1133">Transmembrane helix</keyword>
<feature type="domain" description="Regulatory protein YycH-like" evidence="2">
    <location>
        <begin position="39"/>
        <end position="257"/>
    </location>
</feature>
<protein>
    <recommendedName>
        <fullName evidence="2">Regulatory protein YycH-like domain-containing protein</fullName>
    </recommendedName>
</protein>
<dbReference type="RefSeq" id="WP_109305766.1">
    <property type="nucleotide sequence ID" value="NZ_QFVR01000007.1"/>
</dbReference>
<keyword evidence="4" id="KW-1185">Reference proteome</keyword>
<dbReference type="AlphaFoldDB" id="A0A2U3AMG8"/>
<proteinExistence type="predicted"/>
<sequence length="301" mass="34496">MDWSKTKTIFIIVFSILNVFLYSVYVNNYNEEKDLEILGETSLESDLKRANITLNKLPNSVEKTTYMSGKIKQFENKDLEDLPKNQILTIRDNTIVESTLKNPMQLDEITERSLTDFIKKMSYAGNSYVLWSIDLENREATFFQVTDDHIVFYNQSAAIKVYWSAKNEVTKYEQTMFNTLKPVGEKSSLIKASQAVKTIFEKGYLKDDTVITLAELGYSTLVPLTETQVLSPTWHIQTSIPNGKKGKLDVDFFVNAVDGQVLEIEKNIEFINKEAVADLDYKGQKIENLSDTVIEDSRMNK</sequence>
<keyword evidence="1" id="KW-0812">Transmembrane</keyword>
<evidence type="ECO:0000313" key="4">
    <source>
        <dbReference type="Proteomes" id="UP000245938"/>
    </source>
</evidence>